<dbReference type="Proteomes" id="UP001066276">
    <property type="component" value="Chromosome 6"/>
</dbReference>
<evidence type="ECO:0000256" key="1">
    <source>
        <dbReference type="SAM" id="MobiDB-lite"/>
    </source>
</evidence>
<evidence type="ECO:0000313" key="2">
    <source>
        <dbReference type="EMBL" id="KAJ1137289.1"/>
    </source>
</evidence>
<organism evidence="2 3">
    <name type="scientific">Pleurodeles waltl</name>
    <name type="common">Iberian ribbed newt</name>
    <dbReference type="NCBI Taxonomy" id="8319"/>
    <lineage>
        <taxon>Eukaryota</taxon>
        <taxon>Metazoa</taxon>
        <taxon>Chordata</taxon>
        <taxon>Craniata</taxon>
        <taxon>Vertebrata</taxon>
        <taxon>Euteleostomi</taxon>
        <taxon>Amphibia</taxon>
        <taxon>Batrachia</taxon>
        <taxon>Caudata</taxon>
        <taxon>Salamandroidea</taxon>
        <taxon>Salamandridae</taxon>
        <taxon>Pleurodelinae</taxon>
        <taxon>Pleurodeles</taxon>
    </lineage>
</organism>
<feature type="compositionally biased region" description="Basic residues" evidence="1">
    <location>
        <begin position="1"/>
        <end position="12"/>
    </location>
</feature>
<proteinExistence type="predicted"/>
<reference evidence="2" key="1">
    <citation type="journal article" date="2022" name="bioRxiv">
        <title>Sequencing and chromosome-scale assembly of the giantPleurodeles waltlgenome.</title>
        <authorList>
            <person name="Brown T."/>
            <person name="Elewa A."/>
            <person name="Iarovenko S."/>
            <person name="Subramanian E."/>
            <person name="Araus A.J."/>
            <person name="Petzold A."/>
            <person name="Susuki M."/>
            <person name="Suzuki K.-i.T."/>
            <person name="Hayashi T."/>
            <person name="Toyoda A."/>
            <person name="Oliveira C."/>
            <person name="Osipova E."/>
            <person name="Leigh N.D."/>
            <person name="Simon A."/>
            <person name="Yun M.H."/>
        </authorList>
    </citation>
    <scope>NUCLEOTIDE SEQUENCE</scope>
    <source>
        <strain evidence="2">20211129_DDA</strain>
        <tissue evidence="2">Liver</tissue>
    </source>
</reference>
<evidence type="ECO:0000313" key="3">
    <source>
        <dbReference type="Proteomes" id="UP001066276"/>
    </source>
</evidence>
<keyword evidence="3" id="KW-1185">Reference proteome</keyword>
<dbReference type="EMBL" id="JANPWB010000010">
    <property type="protein sequence ID" value="KAJ1137289.1"/>
    <property type="molecule type" value="Genomic_DNA"/>
</dbReference>
<name>A0AAV7QCF9_PLEWA</name>
<accession>A0AAV7QCF9</accession>
<feature type="compositionally biased region" description="Basic and acidic residues" evidence="1">
    <location>
        <begin position="38"/>
        <end position="78"/>
    </location>
</feature>
<gene>
    <name evidence="2" type="ORF">NDU88_003702</name>
</gene>
<feature type="compositionally biased region" description="Acidic residues" evidence="1">
    <location>
        <begin position="21"/>
        <end position="35"/>
    </location>
</feature>
<feature type="region of interest" description="Disordered" evidence="1">
    <location>
        <begin position="1"/>
        <end position="78"/>
    </location>
</feature>
<dbReference type="AlphaFoldDB" id="A0AAV7QCF9"/>
<sequence length="78" mass="9806">MTRKRDKTRRRKINEWRGEFKEEEDTEQSDGEEGISEMWKERECYRIRGKRNDDNKPEEERAERVVQTERKEEKMREK</sequence>
<protein>
    <submittedName>
        <fullName evidence="2">Uncharacterized protein</fullName>
    </submittedName>
</protein>
<comment type="caution">
    <text evidence="2">The sequence shown here is derived from an EMBL/GenBank/DDBJ whole genome shotgun (WGS) entry which is preliminary data.</text>
</comment>